<evidence type="ECO:0000313" key="6">
    <source>
        <dbReference type="Proteomes" id="UP000184330"/>
    </source>
</evidence>
<dbReference type="GO" id="GO:0016651">
    <property type="term" value="F:oxidoreductase activity, acting on NAD(P)H"/>
    <property type="evidence" value="ECO:0007669"/>
    <property type="project" value="InterPro"/>
</dbReference>
<dbReference type="SMART" id="SM00829">
    <property type="entry name" value="PKS_ER"/>
    <property type="match status" value="1"/>
</dbReference>
<feature type="domain" description="Enoyl reductase (ER)" evidence="4">
    <location>
        <begin position="9"/>
        <end position="251"/>
    </location>
</feature>
<dbReference type="Gene3D" id="3.90.180.10">
    <property type="entry name" value="Medium-chain alcohol dehydrogenases, catalytic domain"/>
    <property type="match status" value="1"/>
</dbReference>
<dbReference type="Proteomes" id="UP000184330">
    <property type="component" value="Unassembled WGS sequence"/>
</dbReference>
<dbReference type="OrthoDB" id="3233595at2759"/>
<dbReference type="STRING" id="576137.A0A1L7XTH1"/>
<dbReference type="InterPro" id="IPR047122">
    <property type="entry name" value="Trans-enoyl_RdTase-like"/>
</dbReference>
<accession>A0A1L7XTH1</accession>
<keyword evidence="2" id="KW-0560">Oxidoreductase</keyword>
<dbReference type="PANTHER" id="PTHR45348">
    <property type="entry name" value="HYPOTHETICAL OXIDOREDUCTASE (EUROFUNG)"/>
    <property type="match status" value="1"/>
</dbReference>
<evidence type="ECO:0000256" key="2">
    <source>
        <dbReference type="ARBA" id="ARBA00023002"/>
    </source>
</evidence>
<evidence type="ECO:0000256" key="1">
    <source>
        <dbReference type="ARBA" id="ARBA00008072"/>
    </source>
</evidence>
<reference evidence="5 6" key="1">
    <citation type="submission" date="2016-03" db="EMBL/GenBank/DDBJ databases">
        <authorList>
            <person name="Ploux O."/>
        </authorList>
    </citation>
    <scope>NUCLEOTIDE SEQUENCE [LARGE SCALE GENOMIC DNA]</scope>
    <source>
        <strain evidence="5 6">UAMH 11012</strain>
    </source>
</reference>
<dbReference type="PANTHER" id="PTHR45348:SF5">
    <property type="entry name" value="OXIDOREDUCTASE, PUTATIVE (AFU_ORTHOLOGUE AFUA_8G01420)-RELATED"/>
    <property type="match status" value="1"/>
</dbReference>
<dbReference type="AlphaFoldDB" id="A0A1L7XTH1"/>
<dbReference type="InterPro" id="IPR020843">
    <property type="entry name" value="ER"/>
</dbReference>
<protein>
    <submittedName>
        <fullName evidence="5">Related to NADPH:quinone reductase and related Zn-dependent oxidoreductases</fullName>
    </submittedName>
</protein>
<dbReference type="Gene3D" id="3.40.50.720">
    <property type="entry name" value="NAD(P)-binding Rossmann-like Domain"/>
    <property type="match status" value="1"/>
</dbReference>
<organism evidence="5 6">
    <name type="scientific">Phialocephala subalpina</name>
    <dbReference type="NCBI Taxonomy" id="576137"/>
    <lineage>
        <taxon>Eukaryota</taxon>
        <taxon>Fungi</taxon>
        <taxon>Dikarya</taxon>
        <taxon>Ascomycota</taxon>
        <taxon>Pezizomycotina</taxon>
        <taxon>Leotiomycetes</taxon>
        <taxon>Helotiales</taxon>
        <taxon>Mollisiaceae</taxon>
        <taxon>Phialocephala</taxon>
        <taxon>Phialocephala fortinii species complex</taxon>
    </lineage>
</organism>
<dbReference type="SUPFAM" id="SSF51735">
    <property type="entry name" value="NAD(P)-binding Rossmann-fold domains"/>
    <property type="match status" value="1"/>
</dbReference>
<feature type="compositionally biased region" description="Basic and acidic residues" evidence="3">
    <location>
        <begin position="361"/>
        <end position="370"/>
    </location>
</feature>
<dbReference type="CDD" id="cd08249">
    <property type="entry name" value="enoyl_reductase_like"/>
    <property type="match status" value="1"/>
</dbReference>
<dbReference type="InterPro" id="IPR013154">
    <property type="entry name" value="ADH-like_N"/>
</dbReference>
<feature type="region of interest" description="Disordered" evidence="3">
    <location>
        <begin position="345"/>
        <end position="377"/>
    </location>
</feature>
<dbReference type="SUPFAM" id="SSF50129">
    <property type="entry name" value="GroES-like"/>
    <property type="match status" value="1"/>
</dbReference>
<gene>
    <name evidence="5" type="ORF">PAC_18177</name>
</gene>
<comment type="similarity">
    <text evidence="1">Belongs to the zinc-containing alcohol dehydrogenase family.</text>
</comment>
<dbReference type="EMBL" id="FJOG01000053">
    <property type="protein sequence ID" value="CZR68278.1"/>
    <property type="molecule type" value="Genomic_DNA"/>
</dbReference>
<dbReference type="Pfam" id="PF08240">
    <property type="entry name" value="ADH_N"/>
    <property type="match status" value="1"/>
</dbReference>
<sequence>MPKQVIVQSSIEAVDIIHTPIPDPQAREVIIQVKVSGTNPKDWKYPLWKNNSHNSGDDIAGIVYSVGKDVYEFKTGDRVAAFHEVGTKNGSFAEYAVAPDWTTFHLPHNVSFEEAATIPLASLTAAIALFVDMKLPALYMLKEPADSGEEKVPILIYGVTSAVGAFAAKYSRLSGFSPIIGIAGRAQEFAKTLADYVIDYRDGEDVLVAAVEEVLAKERLSSKVPNVFDAISENGTLETTLRFLDPNGGTISTALPTRLFARDKGNFKYPPGVKAYNSAVVQVHSIHKDFGYIWSRYLGRLLEDGRLKGHPFEVIPGGLQNLKNEKASGSKYIYRIEDTEDASFMDALSGQGAGGQSLKSQSRENSHPMKDFPFPSR</sequence>
<keyword evidence="6" id="KW-1185">Reference proteome</keyword>
<dbReference type="InterPro" id="IPR036291">
    <property type="entry name" value="NAD(P)-bd_dom_sf"/>
</dbReference>
<proteinExistence type="inferred from homology"/>
<evidence type="ECO:0000313" key="5">
    <source>
        <dbReference type="EMBL" id="CZR68278.1"/>
    </source>
</evidence>
<dbReference type="InterPro" id="IPR011032">
    <property type="entry name" value="GroES-like_sf"/>
</dbReference>
<evidence type="ECO:0000256" key="3">
    <source>
        <dbReference type="SAM" id="MobiDB-lite"/>
    </source>
</evidence>
<name>A0A1L7XTH1_9HELO</name>
<evidence type="ECO:0000259" key="4">
    <source>
        <dbReference type="SMART" id="SM00829"/>
    </source>
</evidence>